<evidence type="ECO:0000313" key="2">
    <source>
        <dbReference type="EMBL" id="TDB93484.1"/>
    </source>
</evidence>
<gene>
    <name evidence="2" type="ORF">E1091_11840</name>
</gene>
<comment type="caution">
    <text evidence="2">The sequence shown here is derived from an EMBL/GenBank/DDBJ whole genome shotgun (WGS) entry which is preliminary data.</text>
</comment>
<keyword evidence="1" id="KW-0812">Transmembrane</keyword>
<reference evidence="2 3" key="1">
    <citation type="submission" date="2019-02" db="EMBL/GenBank/DDBJ databases">
        <title>Draft genome sequences of novel Actinobacteria.</title>
        <authorList>
            <person name="Sahin N."/>
            <person name="Ay H."/>
            <person name="Saygin H."/>
        </authorList>
    </citation>
    <scope>NUCLEOTIDE SEQUENCE [LARGE SCALE GENOMIC DNA]</scope>
    <source>
        <strain evidence="2 3">JCM 30529</strain>
    </source>
</reference>
<sequence length="138" mass="14669">MQAIVVTGRHRPHEVMLLVLSAILGALFVAGAHPPTTVQQLVDPWVLWAWYLLLLGSGLLGLASIALPTTHRALTLELAAMYGQTAAPLIYGVALASTGSAAVGFAAGFCLAWAAASAWRGWQVWRSIRALRQAGDRQ</sequence>
<keyword evidence="1" id="KW-0472">Membrane</keyword>
<organism evidence="2 3">
    <name type="scientific">Micromonospora fluostatini</name>
    <dbReference type="NCBI Taxonomy" id="1629071"/>
    <lineage>
        <taxon>Bacteria</taxon>
        <taxon>Bacillati</taxon>
        <taxon>Actinomycetota</taxon>
        <taxon>Actinomycetes</taxon>
        <taxon>Micromonosporales</taxon>
        <taxon>Micromonosporaceae</taxon>
        <taxon>Micromonospora</taxon>
    </lineage>
</organism>
<feature type="transmembrane region" description="Helical" evidence="1">
    <location>
        <begin position="48"/>
        <end position="67"/>
    </location>
</feature>
<keyword evidence="1" id="KW-1133">Transmembrane helix</keyword>
<protein>
    <submittedName>
        <fullName evidence="2">Uncharacterized protein</fullName>
    </submittedName>
</protein>
<keyword evidence="3" id="KW-1185">Reference proteome</keyword>
<feature type="transmembrane region" description="Helical" evidence="1">
    <location>
        <begin position="102"/>
        <end position="122"/>
    </location>
</feature>
<accession>A0ABY2DGR4</accession>
<name>A0ABY2DGR4_9ACTN</name>
<dbReference type="EMBL" id="SMKE01000404">
    <property type="protein sequence ID" value="TDB93484.1"/>
    <property type="molecule type" value="Genomic_DNA"/>
</dbReference>
<evidence type="ECO:0000256" key="1">
    <source>
        <dbReference type="SAM" id="Phobius"/>
    </source>
</evidence>
<dbReference type="Proteomes" id="UP000295626">
    <property type="component" value="Unassembled WGS sequence"/>
</dbReference>
<proteinExistence type="predicted"/>
<evidence type="ECO:0000313" key="3">
    <source>
        <dbReference type="Proteomes" id="UP000295626"/>
    </source>
</evidence>
<feature type="transmembrane region" description="Helical" evidence="1">
    <location>
        <begin position="79"/>
        <end position="96"/>
    </location>
</feature>